<dbReference type="RefSeq" id="XP_031380223.1">
    <property type="nucleotide sequence ID" value="XM_031524363.1"/>
</dbReference>
<evidence type="ECO:0000313" key="2">
    <source>
        <dbReference type="Proteomes" id="UP000515151"/>
    </source>
</evidence>
<protein>
    <submittedName>
        <fullName evidence="3">ABC transporter G family member 34-like</fullName>
    </submittedName>
</protein>
<organism evidence="2 3">
    <name type="scientific">Punica granatum</name>
    <name type="common">Pomegranate</name>
    <dbReference type="NCBI Taxonomy" id="22663"/>
    <lineage>
        <taxon>Eukaryota</taxon>
        <taxon>Viridiplantae</taxon>
        <taxon>Streptophyta</taxon>
        <taxon>Embryophyta</taxon>
        <taxon>Tracheophyta</taxon>
        <taxon>Spermatophyta</taxon>
        <taxon>Magnoliopsida</taxon>
        <taxon>eudicotyledons</taxon>
        <taxon>Gunneridae</taxon>
        <taxon>Pentapetalae</taxon>
        <taxon>rosids</taxon>
        <taxon>malvids</taxon>
        <taxon>Myrtales</taxon>
        <taxon>Lythraceae</taxon>
        <taxon>Punica</taxon>
    </lineage>
</organism>
<reference evidence="2" key="1">
    <citation type="journal article" date="2020" name="Plant Biotechnol. J.">
        <title>The pomegranate (Punica granatum L.) draft genome dissects genetic divergence between soft- and hard-seeded cultivars.</title>
        <authorList>
            <person name="Luo X."/>
            <person name="Li H."/>
            <person name="Wu Z."/>
            <person name="Yao W."/>
            <person name="Zhao P."/>
            <person name="Cao D."/>
            <person name="Yu H."/>
            <person name="Li K."/>
            <person name="Poudel K."/>
            <person name="Zhao D."/>
            <person name="Zhang F."/>
            <person name="Xia X."/>
            <person name="Chen L."/>
            <person name="Wang Q."/>
            <person name="Jing D."/>
            <person name="Cao S."/>
        </authorList>
    </citation>
    <scope>NUCLEOTIDE SEQUENCE [LARGE SCALE GENOMIC DNA]</scope>
    <source>
        <strain evidence="2">cv. Tunisia</strain>
    </source>
</reference>
<dbReference type="OrthoDB" id="66620at2759"/>
<accession>A0A6P8CHQ2</accession>
<dbReference type="Proteomes" id="UP000515151">
    <property type="component" value="Chromosome 2"/>
</dbReference>
<proteinExistence type="predicted"/>
<sequence>MALPLAGNDLARSTSGRGSWASSTRRSFAASGSFREAWQTPPDVFSRSGQQREHDDEEELRWDAIERLPAYDRLRKCMLQQVLDDGQVVHGEVIPRTSSVDVQNL</sequence>
<feature type="compositionally biased region" description="Polar residues" evidence="1">
    <location>
        <begin position="11"/>
        <end position="26"/>
    </location>
</feature>
<feature type="region of interest" description="Disordered" evidence="1">
    <location>
        <begin position="1"/>
        <end position="58"/>
    </location>
</feature>
<evidence type="ECO:0000256" key="1">
    <source>
        <dbReference type="SAM" id="MobiDB-lite"/>
    </source>
</evidence>
<gene>
    <name evidence="3" type="primary">LOC116195287</name>
</gene>
<evidence type="ECO:0000313" key="3">
    <source>
        <dbReference type="RefSeq" id="XP_031380223.1"/>
    </source>
</evidence>
<dbReference type="AlphaFoldDB" id="A0A6P8CHQ2"/>
<keyword evidence="2" id="KW-1185">Reference proteome</keyword>
<reference evidence="3" key="2">
    <citation type="submission" date="2025-08" db="UniProtKB">
        <authorList>
            <consortium name="RefSeq"/>
        </authorList>
    </citation>
    <scope>IDENTIFICATION</scope>
    <source>
        <tissue evidence="3">Leaf</tissue>
    </source>
</reference>
<name>A0A6P8CHQ2_PUNGR</name>
<dbReference type="GeneID" id="116195287"/>